<sequence>MQSQPTIAQVAIEAGATRADVVRVLTQGGTTEADWHIARTIERLGGRRASELVLMAGRDQMIAEIWGDSGAVPALVAATNELAEYDSEVRVYPESTAPDAPTTVAPHHPGDDTPAEEDEDARAERHQVRLWAVVAGLIAVRRGTDPEATKTRVDSIVARWTTPDDVREGLTGLLRRTAERAPELRAAHAQRLLDTYVTAA</sequence>
<accession>A0ABU7KH40</accession>
<protein>
    <submittedName>
        <fullName evidence="2">Uncharacterized protein</fullName>
    </submittedName>
</protein>
<proteinExistence type="predicted"/>
<name>A0ABU7KH40_9ACTN</name>
<evidence type="ECO:0000313" key="2">
    <source>
        <dbReference type="EMBL" id="MEE2041555.1"/>
    </source>
</evidence>
<feature type="region of interest" description="Disordered" evidence="1">
    <location>
        <begin position="94"/>
        <end position="124"/>
    </location>
</feature>
<dbReference type="EMBL" id="JAUZMY010000054">
    <property type="protein sequence ID" value="MEE2041555.1"/>
    <property type="molecule type" value="Genomic_DNA"/>
</dbReference>
<evidence type="ECO:0000256" key="1">
    <source>
        <dbReference type="SAM" id="MobiDB-lite"/>
    </source>
</evidence>
<reference evidence="2 3" key="1">
    <citation type="submission" date="2023-08" db="EMBL/GenBank/DDBJ databases">
        <authorList>
            <person name="Girao M."/>
            <person name="Carvalho M.F."/>
        </authorList>
    </citation>
    <scope>NUCLEOTIDE SEQUENCE [LARGE SCALE GENOMIC DNA]</scope>
    <source>
        <strain evidence="2 3">CT-R113</strain>
    </source>
</reference>
<evidence type="ECO:0000313" key="3">
    <source>
        <dbReference type="Proteomes" id="UP001356095"/>
    </source>
</evidence>
<gene>
    <name evidence="2" type="ORF">Q8791_30470</name>
</gene>
<dbReference type="Proteomes" id="UP001356095">
    <property type="component" value="Unassembled WGS sequence"/>
</dbReference>
<organism evidence="2 3">
    <name type="scientific">Nocardiopsis codii</name>
    <dbReference type="NCBI Taxonomy" id="3065942"/>
    <lineage>
        <taxon>Bacteria</taxon>
        <taxon>Bacillati</taxon>
        <taxon>Actinomycetota</taxon>
        <taxon>Actinomycetes</taxon>
        <taxon>Streptosporangiales</taxon>
        <taxon>Nocardiopsidaceae</taxon>
        <taxon>Nocardiopsis</taxon>
    </lineage>
</organism>
<comment type="caution">
    <text evidence="2">The sequence shown here is derived from an EMBL/GenBank/DDBJ whole genome shotgun (WGS) entry which is preliminary data.</text>
</comment>
<keyword evidence="3" id="KW-1185">Reference proteome</keyword>
<dbReference type="RefSeq" id="WP_330095312.1">
    <property type="nucleotide sequence ID" value="NZ_JAUZMY010000054.1"/>
</dbReference>